<dbReference type="PROSITE" id="PS50297">
    <property type="entry name" value="ANK_REP_REGION"/>
    <property type="match status" value="4"/>
</dbReference>
<evidence type="ECO:0000313" key="3">
    <source>
        <dbReference type="EMBL" id="EAY02741.1"/>
    </source>
</evidence>
<dbReference type="RefSeq" id="XP_001314964.1">
    <property type="nucleotide sequence ID" value="XM_001314929.1"/>
</dbReference>
<dbReference type="STRING" id="5722.A2EX82"/>
<feature type="repeat" description="ANK" evidence="1">
    <location>
        <begin position="297"/>
        <end position="329"/>
    </location>
</feature>
<reference evidence="3" key="1">
    <citation type="submission" date="2006-10" db="EMBL/GenBank/DDBJ databases">
        <authorList>
            <person name="Amadeo P."/>
            <person name="Zhao Q."/>
            <person name="Wortman J."/>
            <person name="Fraser-Liggett C."/>
            <person name="Carlton J."/>
        </authorList>
    </citation>
    <scope>NUCLEOTIDE SEQUENCE</scope>
    <source>
        <strain evidence="3">G3</strain>
    </source>
</reference>
<feature type="repeat" description="ANK" evidence="1">
    <location>
        <begin position="363"/>
        <end position="395"/>
    </location>
</feature>
<dbReference type="InterPro" id="IPR036770">
    <property type="entry name" value="Ankyrin_rpt-contain_sf"/>
</dbReference>
<dbReference type="VEuPathDB" id="TrichDB:TVAG_044320"/>
<dbReference type="SMART" id="SM00248">
    <property type="entry name" value="ANK"/>
    <property type="match status" value="6"/>
</dbReference>
<proteinExistence type="predicted"/>
<feature type="repeat" description="ANK" evidence="1">
    <location>
        <begin position="429"/>
        <end position="461"/>
    </location>
</feature>
<dbReference type="EMBL" id="DS113526">
    <property type="protein sequence ID" value="EAY02741.1"/>
    <property type="molecule type" value="Genomic_DNA"/>
</dbReference>
<evidence type="ECO:0000313" key="4">
    <source>
        <dbReference type="Proteomes" id="UP000001542"/>
    </source>
</evidence>
<dbReference type="PRINTS" id="PR01415">
    <property type="entry name" value="ANKYRIN"/>
</dbReference>
<keyword evidence="4" id="KW-1185">Reference proteome</keyword>
<dbReference type="Proteomes" id="UP000001542">
    <property type="component" value="Unassembled WGS sequence"/>
</dbReference>
<accession>A2EX82</accession>
<keyword evidence="1" id="KW-0040">ANK repeat</keyword>
<dbReference type="SUPFAM" id="SSF140860">
    <property type="entry name" value="Pseudo ankyrin repeat-like"/>
    <property type="match status" value="1"/>
</dbReference>
<dbReference type="KEGG" id="tva:4760581"/>
<dbReference type="AlphaFoldDB" id="A2EX82"/>
<dbReference type="SUPFAM" id="SSF48403">
    <property type="entry name" value="Ankyrin repeat"/>
    <property type="match status" value="1"/>
</dbReference>
<dbReference type="PROSITE" id="PS50088">
    <property type="entry name" value="ANK_REPEAT"/>
    <property type="match status" value="5"/>
</dbReference>
<dbReference type="Gene3D" id="1.25.40.20">
    <property type="entry name" value="Ankyrin repeat-containing domain"/>
    <property type="match status" value="1"/>
</dbReference>
<feature type="repeat" description="ANK" evidence="1">
    <location>
        <begin position="396"/>
        <end position="428"/>
    </location>
</feature>
<feature type="repeat" description="ANK" evidence="1">
    <location>
        <begin position="330"/>
        <end position="362"/>
    </location>
</feature>
<feature type="domain" description="DUF3447" evidence="2">
    <location>
        <begin position="184"/>
        <end position="257"/>
    </location>
</feature>
<gene>
    <name evidence="3" type="ORF">TVAG_466010</name>
</gene>
<dbReference type="InterPro" id="IPR002110">
    <property type="entry name" value="Ankyrin_rpt"/>
</dbReference>
<sequence length="481" mass="55273">MSKVHCDEEHFEVLMPQFASYCETIDSIYRLKTDADDELIKIYQTIENNLIQTKLFSHDDIISVLLVALRFNNRFVMSYYSIYQQIIDAQKNQIFNKQQVSFFNNIKSDFDSLIDQDLKQLSEAILSDDIELFISYTQRVGFDINKQFSNKLFPSSANSYSLIELCCYYGAVGCFKFLRSELDEEISPACLQLSFLSGKPDIMNECLKYQTPDEICMEYAIASHNIDFISFLMNEYDLSINVEFCGKYNNLHAFLIYLDQTNDINECFIYSPIFRIPSLCEYFLSKNVKINVKGYKDNRKALHNAALCNCPKIMELLLTHNAKVNIKSKNKKTPLHYAAQKNNLESVIYLIDHGAKIDSKAYFAETPLHYAALKNCLETVKVLISLGANINAKTVNNITAISLAAQNNNKEIVEILITNGAYIESKDYKGKTALLYASEKGDKDLIDFLISHGANHSSHSCTKWKSGYCKFFNFIWCRYQH</sequence>
<evidence type="ECO:0000259" key="2">
    <source>
        <dbReference type="Pfam" id="PF11929"/>
    </source>
</evidence>
<dbReference type="eggNOG" id="KOG4177">
    <property type="taxonomic scope" value="Eukaryota"/>
</dbReference>
<dbReference type="VEuPathDB" id="TrichDB:TVAGG3_0503290"/>
<dbReference type="PANTHER" id="PTHR24182">
    <property type="entry name" value="ANKYRIN REPEAT AND SOCS BOX CONTAINING 4"/>
    <property type="match status" value="1"/>
</dbReference>
<protein>
    <recommendedName>
        <fullName evidence="2">DUF3447 domain-containing protein</fullName>
    </recommendedName>
</protein>
<dbReference type="OrthoDB" id="341259at2759"/>
<reference evidence="3" key="2">
    <citation type="journal article" date="2007" name="Science">
        <title>Draft genome sequence of the sexually transmitted pathogen Trichomonas vaginalis.</title>
        <authorList>
            <person name="Carlton J.M."/>
            <person name="Hirt R.P."/>
            <person name="Silva J.C."/>
            <person name="Delcher A.L."/>
            <person name="Schatz M."/>
            <person name="Zhao Q."/>
            <person name="Wortman J.R."/>
            <person name="Bidwell S.L."/>
            <person name="Alsmark U.C.M."/>
            <person name="Besteiro S."/>
            <person name="Sicheritz-Ponten T."/>
            <person name="Noel C.J."/>
            <person name="Dacks J.B."/>
            <person name="Foster P.G."/>
            <person name="Simillion C."/>
            <person name="Van de Peer Y."/>
            <person name="Miranda-Saavedra D."/>
            <person name="Barton G.J."/>
            <person name="Westrop G.D."/>
            <person name="Mueller S."/>
            <person name="Dessi D."/>
            <person name="Fiori P.L."/>
            <person name="Ren Q."/>
            <person name="Paulsen I."/>
            <person name="Zhang H."/>
            <person name="Bastida-Corcuera F.D."/>
            <person name="Simoes-Barbosa A."/>
            <person name="Brown M.T."/>
            <person name="Hayes R.D."/>
            <person name="Mukherjee M."/>
            <person name="Okumura C.Y."/>
            <person name="Schneider R."/>
            <person name="Smith A.J."/>
            <person name="Vanacova S."/>
            <person name="Villalvazo M."/>
            <person name="Haas B.J."/>
            <person name="Pertea M."/>
            <person name="Feldblyum T.V."/>
            <person name="Utterback T.R."/>
            <person name="Shu C.L."/>
            <person name="Osoegawa K."/>
            <person name="de Jong P.J."/>
            <person name="Hrdy I."/>
            <person name="Horvathova L."/>
            <person name="Zubacova Z."/>
            <person name="Dolezal P."/>
            <person name="Malik S.B."/>
            <person name="Logsdon J.M. Jr."/>
            <person name="Henze K."/>
            <person name="Gupta A."/>
            <person name="Wang C.C."/>
            <person name="Dunne R.L."/>
            <person name="Upcroft J.A."/>
            <person name="Upcroft P."/>
            <person name="White O."/>
            <person name="Salzberg S.L."/>
            <person name="Tang P."/>
            <person name="Chiu C.-H."/>
            <person name="Lee Y.-S."/>
            <person name="Embley T.M."/>
            <person name="Coombs G.H."/>
            <person name="Mottram J.C."/>
            <person name="Tachezy J."/>
            <person name="Fraser-Liggett C.M."/>
            <person name="Johnson P.J."/>
        </authorList>
    </citation>
    <scope>NUCLEOTIDE SEQUENCE [LARGE SCALE GENOMIC DNA]</scope>
    <source>
        <strain evidence="3">G3</strain>
    </source>
</reference>
<dbReference type="PANTHER" id="PTHR24182:SF13">
    <property type="entry name" value="LD18443P"/>
    <property type="match status" value="1"/>
</dbReference>
<dbReference type="Pfam" id="PF12796">
    <property type="entry name" value="Ank_2"/>
    <property type="match status" value="2"/>
</dbReference>
<dbReference type="InParanoid" id="A2EX82"/>
<name>A2EX82_TRIV3</name>
<evidence type="ECO:0000256" key="1">
    <source>
        <dbReference type="PROSITE-ProRule" id="PRU00023"/>
    </source>
</evidence>
<dbReference type="InterPro" id="IPR020683">
    <property type="entry name" value="DUF3447"/>
</dbReference>
<organism evidence="3 4">
    <name type="scientific">Trichomonas vaginalis (strain ATCC PRA-98 / G3)</name>
    <dbReference type="NCBI Taxonomy" id="412133"/>
    <lineage>
        <taxon>Eukaryota</taxon>
        <taxon>Metamonada</taxon>
        <taxon>Parabasalia</taxon>
        <taxon>Trichomonadida</taxon>
        <taxon>Trichomonadidae</taxon>
        <taxon>Trichomonas</taxon>
    </lineage>
</organism>
<dbReference type="Pfam" id="PF11929">
    <property type="entry name" value="DUF3447"/>
    <property type="match status" value="1"/>
</dbReference>